<dbReference type="Gene3D" id="2.60.40.1470">
    <property type="entry name" value="ApaG domain"/>
    <property type="match status" value="1"/>
</dbReference>
<dbReference type="EMBL" id="CAICTM010001131">
    <property type="protein sequence ID" value="CAB9520774.1"/>
    <property type="molecule type" value="Genomic_DNA"/>
</dbReference>
<evidence type="ECO:0000259" key="1">
    <source>
        <dbReference type="PROSITE" id="PS51087"/>
    </source>
</evidence>
<reference evidence="2" key="1">
    <citation type="submission" date="2020-06" db="EMBL/GenBank/DDBJ databases">
        <authorList>
            <consortium name="Plant Systems Biology data submission"/>
        </authorList>
    </citation>
    <scope>NUCLEOTIDE SEQUENCE</scope>
    <source>
        <strain evidence="2">D6</strain>
    </source>
</reference>
<accession>A0A9N8EKX2</accession>
<dbReference type="InterPro" id="IPR036767">
    <property type="entry name" value="ApaG_sf"/>
</dbReference>
<dbReference type="Pfam" id="PF04379">
    <property type="entry name" value="DUF525"/>
    <property type="match status" value="1"/>
</dbReference>
<name>A0A9N8EKX2_9STRA</name>
<organism evidence="2 3">
    <name type="scientific">Seminavis robusta</name>
    <dbReference type="NCBI Taxonomy" id="568900"/>
    <lineage>
        <taxon>Eukaryota</taxon>
        <taxon>Sar</taxon>
        <taxon>Stramenopiles</taxon>
        <taxon>Ochrophyta</taxon>
        <taxon>Bacillariophyta</taxon>
        <taxon>Bacillariophyceae</taxon>
        <taxon>Bacillariophycidae</taxon>
        <taxon>Naviculales</taxon>
        <taxon>Naviculaceae</taxon>
        <taxon>Seminavis</taxon>
    </lineage>
</organism>
<proteinExistence type="predicted"/>
<keyword evidence="3" id="KW-1185">Reference proteome</keyword>
<dbReference type="PANTHER" id="PTHR47463:SF2">
    <property type="entry name" value="F-BOX PROTEIN SKIP16"/>
    <property type="match status" value="1"/>
</dbReference>
<dbReference type="InterPro" id="IPR007474">
    <property type="entry name" value="ApaG_domain"/>
</dbReference>
<comment type="caution">
    <text evidence="2">The sequence shown here is derived from an EMBL/GenBank/DDBJ whole genome shotgun (WGS) entry which is preliminary data.</text>
</comment>
<dbReference type="PROSITE" id="PS51087">
    <property type="entry name" value="APAG"/>
    <property type="match status" value="1"/>
</dbReference>
<dbReference type="PANTHER" id="PTHR47463">
    <property type="entry name" value="F-BOX PROTEIN SKIP16"/>
    <property type="match status" value="1"/>
</dbReference>
<evidence type="ECO:0000313" key="2">
    <source>
        <dbReference type="EMBL" id="CAB9520774.1"/>
    </source>
</evidence>
<sequence>MTSPAATTAAATAATTTTPSLQSFVDFCSVEDIFHQFVPFLTYQDVGRLESTSKFLQTRAQESMWKMVCRRDNYYCSSGEEEDEHDDDGMTTGPTYHEERQSFDCLEKASNWKDFYHKWWFWSQWTHGAAKPHHLREAISLWARCKAVLVQQGLHNVVQSLSPCLTREEFGALLEVDDDDDGAGVGHVRQFPLPSSLVAFLSVHGGQQALPPRSQDQEFFAGLFGSYSCYDHFYSMRLVKMGEFLGTAFRAFPGSILIAISVGNPRMFLFLQQPTPDDPEGKLTAVYNSPLASRGQESPVVGHGGILTYLRQYVERLEAGVYKRVQILDESPSSQGIGLFPDGGPTMSRAVTRGIEVRASARWFPAGIQDQQGRGLNFGYSIRIQMVDADPEFDTCQLVSRHWEFMDGEGNVRRVDGEAVVGKQPVFFRDATTGKPGFIDMGPAGDDNRYADKTFVYQSQSGPVAGTSQQDSGGASVKGTFSFVPGTIGNPTGPRFHVVVASFPLTVPTPFY</sequence>
<evidence type="ECO:0000313" key="3">
    <source>
        <dbReference type="Proteomes" id="UP001153069"/>
    </source>
</evidence>
<feature type="domain" description="ApaG" evidence="1">
    <location>
        <begin position="349"/>
        <end position="512"/>
    </location>
</feature>
<dbReference type="AlphaFoldDB" id="A0A9N8EKX2"/>
<gene>
    <name evidence="2" type="ORF">SEMRO_1133_G244840.1</name>
</gene>
<dbReference type="Proteomes" id="UP001153069">
    <property type="component" value="Unassembled WGS sequence"/>
</dbReference>
<dbReference type="SUPFAM" id="SSF110069">
    <property type="entry name" value="ApaG-like"/>
    <property type="match status" value="1"/>
</dbReference>
<dbReference type="OrthoDB" id="45903at2759"/>
<protein>
    <submittedName>
        <fullName evidence="2">F-box protein SKIP16</fullName>
    </submittedName>
</protein>